<dbReference type="EMBL" id="MN740675">
    <property type="protein sequence ID" value="QHS80132.1"/>
    <property type="molecule type" value="Genomic_DNA"/>
</dbReference>
<dbReference type="AlphaFoldDB" id="A0A6C0AK78"/>
<name>A0A6C0AK78_9ZZZZ</name>
<reference evidence="2" key="1">
    <citation type="journal article" date="2020" name="Nature">
        <title>Giant virus diversity and host interactions through global metagenomics.</title>
        <authorList>
            <person name="Schulz F."/>
            <person name="Roux S."/>
            <person name="Paez-Espino D."/>
            <person name="Jungbluth S."/>
            <person name="Walsh D.A."/>
            <person name="Denef V.J."/>
            <person name="McMahon K.D."/>
            <person name="Konstantinidis K.T."/>
            <person name="Eloe-Fadrosh E.A."/>
            <person name="Kyrpides N.C."/>
            <person name="Woyke T."/>
        </authorList>
    </citation>
    <scope>NUCLEOTIDE SEQUENCE</scope>
    <source>
        <strain evidence="2">GVMAG-S-1039698-54</strain>
    </source>
</reference>
<protein>
    <recommendedName>
        <fullName evidence="1">DUF5901 domain-containing protein</fullName>
    </recommendedName>
</protein>
<dbReference type="InterPro" id="IPR045420">
    <property type="entry name" value="DUF5901"/>
</dbReference>
<evidence type="ECO:0000313" key="2">
    <source>
        <dbReference type="EMBL" id="QHS80132.1"/>
    </source>
</evidence>
<proteinExistence type="predicted"/>
<dbReference type="Pfam" id="PF19254">
    <property type="entry name" value="DUF5901"/>
    <property type="match status" value="1"/>
</dbReference>
<evidence type="ECO:0000259" key="1">
    <source>
        <dbReference type="Pfam" id="PF19254"/>
    </source>
</evidence>
<accession>A0A6C0AK78</accession>
<feature type="domain" description="DUF5901" evidence="1">
    <location>
        <begin position="23"/>
        <end position="130"/>
    </location>
</feature>
<sequence length="341" mass="39603">MANRIANVIPHMKSYVLGKRTISIHSYDRDKNKFKEANEFEIKLPETFTNIQAIRLVNLDMPGNLFSFSTKYQNTKLSFKLLTGSVGTYTIEIQEGKYTVEQLLKEINTKMNKAVNSTYDKFICKHNTVNNTFWFGNSQDNFALLFNQEESYSLSSGYVRVFRNDKFWGLPYYLGFDKKEYSSILSQTDMSFDYEHPTNWLTSSSYYVDSTVNRQINIIGHKVIYMELDKKNKIDELTPHSKKTSTMYGNDYSGKTGSAFAKILFESDSCNCSLDANTEKKISYYSPALRHIDRLRFKFRFHDQLLVDFGSRDFSFSLEFSMLMDSQEAQPFTVPKSMVLS</sequence>
<organism evidence="2">
    <name type="scientific">viral metagenome</name>
    <dbReference type="NCBI Taxonomy" id="1070528"/>
    <lineage>
        <taxon>unclassified sequences</taxon>
        <taxon>metagenomes</taxon>
        <taxon>organismal metagenomes</taxon>
    </lineage>
</organism>